<accession>A0ACC0Q4Y4</accession>
<comment type="caution">
    <text evidence="1">The sequence shown here is derived from an EMBL/GenBank/DDBJ whole genome shotgun (WGS) entry which is preliminary data.</text>
</comment>
<keyword evidence="2" id="KW-1185">Reference proteome</keyword>
<dbReference type="Proteomes" id="UP001062846">
    <property type="component" value="Chromosome 1"/>
</dbReference>
<organism evidence="1 2">
    <name type="scientific">Rhododendron molle</name>
    <name type="common">Chinese azalea</name>
    <name type="synonym">Azalea mollis</name>
    <dbReference type="NCBI Taxonomy" id="49168"/>
    <lineage>
        <taxon>Eukaryota</taxon>
        <taxon>Viridiplantae</taxon>
        <taxon>Streptophyta</taxon>
        <taxon>Embryophyta</taxon>
        <taxon>Tracheophyta</taxon>
        <taxon>Spermatophyta</taxon>
        <taxon>Magnoliopsida</taxon>
        <taxon>eudicotyledons</taxon>
        <taxon>Gunneridae</taxon>
        <taxon>Pentapetalae</taxon>
        <taxon>asterids</taxon>
        <taxon>Ericales</taxon>
        <taxon>Ericaceae</taxon>
        <taxon>Ericoideae</taxon>
        <taxon>Rhodoreae</taxon>
        <taxon>Rhododendron</taxon>
    </lineage>
</organism>
<evidence type="ECO:0000313" key="2">
    <source>
        <dbReference type="Proteomes" id="UP001062846"/>
    </source>
</evidence>
<dbReference type="EMBL" id="CM046388">
    <property type="protein sequence ID" value="KAI8571932.1"/>
    <property type="molecule type" value="Genomic_DNA"/>
</dbReference>
<evidence type="ECO:0000313" key="1">
    <source>
        <dbReference type="EMBL" id="KAI8571932.1"/>
    </source>
</evidence>
<proteinExistence type="predicted"/>
<reference evidence="1" key="1">
    <citation type="submission" date="2022-02" db="EMBL/GenBank/DDBJ databases">
        <title>Plant Genome Project.</title>
        <authorList>
            <person name="Zhang R.-G."/>
        </authorList>
    </citation>
    <scope>NUCLEOTIDE SEQUENCE</scope>
    <source>
        <strain evidence="1">AT1</strain>
    </source>
</reference>
<gene>
    <name evidence="1" type="ORF">RHMOL_Rhmol01G0159200</name>
</gene>
<name>A0ACC0Q4Y4_RHOML</name>
<protein>
    <submittedName>
        <fullName evidence="1">Uncharacterized protein</fullName>
    </submittedName>
</protein>
<sequence>MLEWIRRKVMNMFQIKRMGMEKYNQAICPRIMAKLDVIKKDSKDSFAHFCGEYKFEVDYHDTTYTVDLKEKTCGCRQWNLTGIPCKHACAAIGLNKNKVEEYVHPCYSRDTYLGVYQHMIQSIPGKHDWVKSNNEEVLPPFMRRPSGRPKKARRKAAEEAEDVGVGLSRVGRGGQTGGAQRGGGRASALRGRQVGGAQRGGGRGGALRGGGRTGASRGGGRAGAARGGGRVGATRGGGRASATRGDGRASAPRGDT</sequence>